<comment type="catalytic activity">
    <reaction evidence="1">
        <text>D-mannitol(out) + N(pros)-phospho-L-histidyl-[protein] = D-mannitol 1-phosphate(in) + L-histidyl-[protein]</text>
        <dbReference type="Rhea" id="RHEA:33363"/>
        <dbReference type="Rhea" id="RHEA-COMP:9745"/>
        <dbReference type="Rhea" id="RHEA-COMP:9746"/>
        <dbReference type="ChEBI" id="CHEBI:16899"/>
        <dbReference type="ChEBI" id="CHEBI:29979"/>
        <dbReference type="ChEBI" id="CHEBI:61381"/>
        <dbReference type="ChEBI" id="CHEBI:64837"/>
        <dbReference type="EC" id="2.7.1.197"/>
    </reaction>
</comment>
<feature type="domain" description="PTS EIIB type-2" evidence="28">
    <location>
        <begin position="432"/>
        <end position="527"/>
    </location>
</feature>
<feature type="transmembrane region" description="Helical" evidence="26">
    <location>
        <begin position="268"/>
        <end position="289"/>
    </location>
</feature>
<dbReference type="InterPro" id="IPR029503">
    <property type="entry name" value="PTS_EIIB_mannitol"/>
</dbReference>
<dbReference type="EMBL" id="BAABKG010000003">
    <property type="protein sequence ID" value="GAA5148437.1"/>
    <property type="molecule type" value="Genomic_DNA"/>
</dbReference>
<gene>
    <name evidence="30" type="ORF">GCM10023340_22220</name>
</gene>
<evidence type="ECO:0000256" key="2">
    <source>
        <dbReference type="ARBA" id="ARBA00002434"/>
    </source>
</evidence>
<keyword evidence="9" id="KW-0813">Transport</keyword>
<evidence type="ECO:0000259" key="27">
    <source>
        <dbReference type="PROSITE" id="PS51094"/>
    </source>
</evidence>
<evidence type="ECO:0000256" key="4">
    <source>
        <dbReference type="ARBA" id="ARBA00011738"/>
    </source>
</evidence>
<dbReference type="InterPro" id="IPR013014">
    <property type="entry name" value="PTS_EIIC_2"/>
</dbReference>
<keyword evidence="19 26" id="KW-0472">Membrane</keyword>
<evidence type="ECO:0000256" key="10">
    <source>
        <dbReference type="ARBA" id="ARBA00022475"/>
    </source>
</evidence>
<dbReference type="CDD" id="cd00211">
    <property type="entry name" value="PTS_IIA_fru"/>
    <property type="match status" value="1"/>
</dbReference>
<keyword evidence="11" id="KW-0997">Cell inner membrane</keyword>
<feature type="transmembrane region" description="Helical" evidence="26">
    <location>
        <begin position="134"/>
        <end position="158"/>
    </location>
</feature>
<keyword evidence="14" id="KW-0808">Transferase</keyword>
<dbReference type="EC" id="2.7.1.197" evidence="5"/>
<dbReference type="InterPro" id="IPR002178">
    <property type="entry name" value="PTS_EIIA_type-2_dom"/>
</dbReference>
<keyword evidence="12" id="KW-0597">Phosphoprotein</keyword>
<feature type="transmembrane region" description="Helical" evidence="26">
    <location>
        <begin position="36"/>
        <end position="59"/>
    </location>
</feature>
<keyword evidence="18 26" id="KW-1133">Transmembrane helix</keyword>
<dbReference type="PANTHER" id="PTHR30181:SF2">
    <property type="entry name" value="PTS SYSTEM MANNITOL-SPECIFIC EIICBA COMPONENT"/>
    <property type="match status" value="1"/>
</dbReference>
<evidence type="ECO:0000256" key="17">
    <source>
        <dbReference type="ARBA" id="ARBA00022777"/>
    </source>
</evidence>
<dbReference type="InterPro" id="IPR003501">
    <property type="entry name" value="PTS_EIIB_2/3"/>
</dbReference>
<dbReference type="PROSITE" id="PS51094">
    <property type="entry name" value="PTS_EIIA_TYPE_2"/>
    <property type="match status" value="1"/>
</dbReference>
<organism evidence="30 31">
    <name type="scientific">Nocardioides marinquilinus</name>
    <dbReference type="NCBI Taxonomy" id="1210400"/>
    <lineage>
        <taxon>Bacteria</taxon>
        <taxon>Bacillati</taxon>
        <taxon>Actinomycetota</taxon>
        <taxon>Actinomycetes</taxon>
        <taxon>Propionibacteriales</taxon>
        <taxon>Nocardioidaceae</taxon>
        <taxon>Nocardioides</taxon>
    </lineage>
</organism>
<keyword evidence="17" id="KW-0418">Kinase</keyword>
<evidence type="ECO:0000256" key="18">
    <source>
        <dbReference type="ARBA" id="ARBA00022989"/>
    </source>
</evidence>
<evidence type="ECO:0000256" key="12">
    <source>
        <dbReference type="ARBA" id="ARBA00022553"/>
    </source>
</evidence>
<keyword evidence="16 26" id="KW-0812">Transmembrane</keyword>
<dbReference type="PROSITE" id="PS51099">
    <property type="entry name" value="PTS_EIIB_TYPE_2"/>
    <property type="match status" value="1"/>
</dbReference>
<evidence type="ECO:0000259" key="28">
    <source>
        <dbReference type="PROSITE" id="PS51099"/>
    </source>
</evidence>
<evidence type="ECO:0000256" key="26">
    <source>
        <dbReference type="SAM" id="Phobius"/>
    </source>
</evidence>
<evidence type="ECO:0000256" key="21">
    <source>
        <dbReference type="ARBA" id="ARBA00030684"/>
    </source>
</evidence>
<dbReference type="PANTHER" id="PTHR30181">
    <property type="entry name" value="MANNITOL PERMEASE IIC COMPONENT"/>
    <property type="match status" value="1"/>
</dbReference>
<evidence type="ECO:0000256" key="15">
    <source>
        <dbReference type="ARBA" id="ARBA00022683"/>
    </source>
</evidence>
<evidence type="ECO:0000313" key="30">
    <source>
        <dbReference type="EMBL" id="GAA5148437.1"/>
    </source>
</evidence>
<comment type="subcellular location">
    <subcellularLocation>
        <location evidence="3">Cell inner membrane</location>
        <topology evidence="3">Multi-pass membrane protein</topology>
    </subcellularLocation>
</comment>
<evidence type="ECO:0000256" key="22">
    <source>
        <dbReference type="ARBA" id="ARBA00030956"/>
    </source>
</evidence>
<evidence type="ECO:0000256" key="6">
    <source>
        <dbReference type="ARBA" id="ARBA00014783"/>
    </source>
</evidence>
<accession>A0ABP9PQ36</accession>
<dbReference type="CDD" id="cd05567">
    <property type="entry name" value="PTS_IIB_mannitol"/>
    <property type="match status" value="1"/>
</dbReference>
<evidence type="ECO:0000256" key="19">
    <source>
        <dbReference type="ARBA" id="ARBA00023136"/>
    </source>
</evidence>
<evidence type="ECO:0000256" key="23">
    <source>
        <dbReference type="ARBA" id="ARBA00030962"/>
    </source>
</evidence>
<evidence type="ECO:0000256" key="24">
    <source>
        <dbReference type="ARBA" id="ARBA00033349"/>
    </source>
</evidence>
<dbReference type="SUPFAM" id="SSF52794">
    <property type="entry name" value="PTS system IIB component-like"/>
    <property type="match status" value="1"/>
</dbReference>
<name>A0ABP9PQ36_9ACTN</name>
<evidence type="ECO:0000256" key="7">
    <source>
        <dbReference type="ARBA" id="ARBA00015039"/>
    </source>
</evidence>
<dbReference type="Pfam" id="PF02302">
    <property type="entry name" value="PTS_IIB"/>
    <property type="match status" value="1"/>
</dbReference>
<evidence type="ECO:0000256" key="8">
    <source>
        <dbReference type="ARBA" id="ARBA00021825"/>
    </source>
</evidence>
<keyword evidence="15" id="KW-0598">Phosphotransferase system</keyword>
<dbReference type="PROSITE" id="PS00372">
    <property type="entry name" value="PTS_EIIA_TYPE_2_HIS"/>
    <property type="match status" value="1"/>
</dbReference>
<feature type="transmembrane region" description="Helical" evidence="26">
    <location>
        <begin position="354"/>
        <end position="387"/>
    </location>
</feature>
<evidence type="ECO:0000256" key="3">
    <source>
        <dbReference type="ARBA" id="ARBA00004429"/>
    </source>
</evidence>
<evidence type="ECO:0000313" key="31">
    <source>
        <dbReference type="Proteomes" id="UP001500221"/>
    </source>
</evidence>
<dbReference type="SUPFAM" id="SSF55804">
    <property type="entry name" value="Phoshotransferase/anion transport protein"/>
    <property type="match status" value="1"/>
</dbReference>
<feature type="transmembrane region" description="Helical" evidence="26">
    <location>
        <begin position="102"/>
        <end position="122"/>
    </location>
</feature>
<comment type="caution">
    <text evidence="30">The sequence shown here is derived from an EMBL/GenBank/DDBJ whole genome shotgun (WGS) entry which is preliminary data.</text>
</comment>
<feature type="transmembrane region" description="Helical" evidence="26">
    <location>
        <begin position="323"/>
        <end position="342"/>
    </location>
</feature>
<feature type="domain" description="PTS EIIC type-2" evidence="29">
    <location>
        <begin position="33"/>
        <end position="390"/>
    </location>
</feature>
<dbReference type="InterPro" id="IPR003352">
    <property type="entry name" value="PTS_EIIC"/>
</dbReference>
<feature type="region of interest" description="Disordered" evidence="25">
    <location>
        <begin position="1"/>
        <end position="23"/>
    </location>
</feature>
<keyword evidence="13 30" id="KW-0762">Sugar transport</keyword>
<comment type="function">
    <text evidence="2">The phosphoenolpyruvate-dependent sugar phosphotransferase system (sugar PTS), a major carbohydrate active transport system, catalyzes the phosphorylation of incoming sugar substrates concomitantly with their translocation across the cell membrane. The enzyme II CmtAB PTS system is involved in D-mannitol transport.</text>
</comment>
<feature type="region of interest" description="Disordered" evidence="25">
    <location>
        <begin position="521"/>
        <end position="546"/>
    </location>
</feature>
<dbReference type="Pfam" id="PF00359">
    <property type="entry name" value="PTS_EIIA_2"/>
    <property type="match status" value="1"/>
</dbReference>
<evidence type="ECO:0000256" key="20">
    <source>
        <dbReference type="ARBA" id="ARBA00029908"/>
    </source>
</evidence>
<reference evidence="31" key="1">
    <citation type="journal article" date="2019" name="Int. J. Syst. Evol. Microbiol.">
        <title>The Global Catalogue of Microorganisms (GCM) 10K type strain sequencing project: providing services to taxonomists for standard genome sequencing and annotation.</title>
        <authorList>
            <consortium name="The Broad Institute Genomics Platform"/>
            <consortium name="The Broad Institute Genome Sequencing Center for Infectious Disease"/>
            <person name="Wu L."/>
            <person name="Ma J."/>
        </authorList>
    </citation>
    <scope>NUCLEOTIDE SEQUENCE [LARGE SCALE GENOMIC DNA]</scope>
    <source>
        <strain evidence="31">JCM 18459</strain>
    </source>
</reference>
<evidence type="ECO:0000259" key="29">
    <source>
        <dbReference type="PROSITE" id="PS51104"/>
    </source>
</evidence>
<evidence type="ECO:0000256" key="11">
    <source>
        <dbReference type="ARBA" id="ARBA00022519"/>
    </source>
</evidence>
<evidence type="ECO:0000256" key="9">
    <source>
        <dbReference type="ARBA" id="ARBA00022448"/>
    </source>
</evidence>
<sequence>MATATTTAPPAPGPGSGAPGASGTSVRLRVQKLGTFLSNMVLPNIGAFIAWGLITALFIQTGWIALIAKDVFGADTANDPLGFVSVLGAWKLPDGTPMHDSLGIVGPMLTYLLPLLIGYTGGRMTYDGNMRGGVVGAIATMGAITGADVPMFLGAMIMGPLGGYTMKRLDALWAHKIRPGFEMLVNNFSAGIWGGILAVLGFLVAGPFVTGFSNGAESIVNWLVERNLLPFASVLIEPAKVLFLNNAINQGIFTPLGTTEAGDTGRSILFLLEANPGPGLGLLLAFMVFGRGVAKASAPGAALIQFVGGIHEIYFPYVLAKPVLILAMICGGASGVLTNVIFDSGLRSPASPGSIIAVIAAAPPSSLVGVLLSVVVAAGVTFLVAGFLLKIDRSTEDVDLVAATADMETRKGRKSSVASALTGGATASGPIRSIVFACDAGMGSSAMGASVLRRKVHTAGHGDVTVTNLAISNLTDEPDVVVTHRDLTERARGRAPSALHVSVDDFMSSPQYDEIVAMIDRQGSGDTGDTGTGAPSLAKEPEAEAGAGRDVLREDAVVLGGHATTRDEAISEAGRLLVSTGAADQAYADAMHERETSVSTAMGNGLAIPHGTNEAKTHVHRTAITFVRYDSPLDWGGKEVRFVVGIAAAGQEHLALLGRIAKVFSDREQVDRLERASSSAEVMEVLGQVQPA</sequence>
<dbReference type="Pfam" id="PF02378">
    <property type="entry name" value="PTS_EIIC"/>
    <property type="match status" value="1"/>
</dbReference>
<dbReference type="RefSeq" id="WP_345458311.1">
    <property type="nucleotide sequence ID" value="NZ_BAABKG010000003.1"/>
</dbReference>
<evidence type="ECO:0000256" key="1">
    <source>
        <dbReference type="ARBA" id="ARBA00001655"/>
    </source>
</evidence>
<evidence type="ECO:0000256" key="16">
    <source>
        <dbReference type="ARBA" id="ARBA00022692"/>
    </source>
</evidence>
<evidence type="ECO:0000256" key="25">
    <source>
        <dbReference type="SAM" id="MobiDB-lite"/>
    </source>
</evidence>
<evidence type="ECO:0000256" key="14">
    <source>
        <dbReference type="ARBA" id="ARBA00022679"/>
    </source>
</evidence>
<dbReference type="InterPro" id="IPR036095">
    <property type="entry name" value="PTS_EIIB-like_sf"/>
</dbReference>
<dbReference type="InterPro" id="IPR013011">
    <property type="entry name" value="PTS_EIIB_2"/>
</dbReference>
<evidence type="ECO:0000256" key="13">
    <source>
        <dbReference type="ARBA" id="ARBA00022597"/>
    </source>
</evidence>
<keyword evidence="10" id="KW-1003">Cell membrane</keyword>
<dbReference type="NCBIfam" id="NF011663">
    <property type="entry name" value="PRK15083.1"/>
    <property type="match status" value="1"/>
</dbReference>
<dbReference type="PROSITE" id="PS51104">
    <property type="entry name" value="PTS_EIIC_TYPE_2"/>
    <property type="match status" value="1"/>
</dbReference>
<dbReference type="Proteomes" id="UP001500221">
    <property type="component" value="Unassembled WGS sequence"/>
</dbReference>
<dbReference type="Gene3D" id="3.40.930.10">
    <property type="entry name" value="Mannitol-specific EII, Chain A"/>
    <property type="match status" value="1"/>
</dbReference>
<dbReference type="InterPro" id="IPR016152">
    <property type="entry name" value="PTrfase/Anion_transptr"/>
</dbReference>
<feature type="transmembrane region" description="Helical" evidence="26">
    <location>
        <begin position="192"/>
        <end position="216"/>
    </location>
</feature>
<protein>
    <recommendedName>
        <fullName evidence="6">Mannitol-specific phosphotransferase enzyme IIA component</fullName>
        <ecNumber evidence="5">2.7.1.197</ecNumber>
    </recommendedName>
    <alternativeName>
        <fullName evidence="22">EIIA</fullName>
    </alternativeName>
    <alternativeName>
        <fullName evidence="24">EIICB-Mtl</fullName>
    </alternativeName>
    <alternativeName>
        <fullName evidence="21">EIICBA-Mtl</fullName>
    </alternativeName>
    <alternativeName>
        <fullName evidence="23">EIII</fullName>
    </alternativeName>
    <alternativeName>
        <fullName evidence="20">PTS system mannitol-specific EIIA component</fullName>
    </alternativeName>
    <alternativeName>
        <fullName evidence="8">PTS system mannitol-specific EIICB component</fullName>
    </alternativeName>
    <alternativeName>
        <fullName evidence="7">PTS system mannitol-specific EIICBA component</fullName>
    </alternativeName>
</protein>
<dbReference type="InterPro" id="IPR050893">
    <property type="entry name" value="Sugar_PTS"/>
</dbReference>
<feature type="domain" description="PTS EIIA type-2" evidence="27">
    <location>
        <begin position="550"/>
        <end position="689"/>
    </location>
</feature>
<keyword evidence="31" id="KW-1185">Reference proteome</keyword>
<dbReference type="Gene3D" id="3.40.50.2300">
    <property type="match status" value="1"/>
</dbReference>
<evidence type="ECO:0000256" key="5">
    <source>
        <dbReference type="ARBA" id="ARBA00011909"/>
    </source>
</evidence>
<proteinExistence type="predicted"/>
<comment type="subunit">
    <text evidence="4">Homodimer.</text>
</comment>